<sequence length="62" mass="6834">MITNAERIKEYAAANGLKIYEVGNILGVGHSSLYSTYMQSTDETKLKYVLDAIDAYVKGDAE</sequence>
<evidence type="ECO:0008006" key="3">
    <source>
        <dbReference type="Google" id="ProtNLM"/>
    </source>
</evidence>
<accession>A0ABT0HZ75</accession>
<evidence type="ECO:0000313" key="1">
    <source>
        <dbReference type="EMBL" id="MCK8612231.1"/>
    </source>
</evidence>
<comment type="caution">
    <text evidence="1">The sequence shown here is derived from an EMBL/GenBank/DDBJ whole genome shotgun (WGS) entry which is preliminary data.</text>
</comment>
<dbReference type="Proteomes" id="UP001522816">
    <property type="component" value="Unassembled WGS sequence"/>
</dbReference>
<dbReference type="EMBL" id="JAJIAR010000026">
    <property type="protein sequence ID" value="MCK8612231.1"/>
    <property type="molecule type" value="Genomic_DNA"/>
</dbReference>
<protein>
    <recommendedName>
        <fullName evidence="3">Transcriptional regulator</fullName>
    </recommendedName>
</protein>
<reference evidence="1 2" key="1">
    <citation type="submission" date="2021-11" db="EMBL/GenBank/DDBJ databases">
        <title>Comparative genomics of bee honey and flower isolates.</title>
        <authorList>
            <person name="Bechtner J.D."/>
            <person name="Gallus M.K."/>
            <person name="Ehrmann M."/>
        </authorList>
    </citation>
    <scope>NUCLEOTIDE SEQUENCE [LARGE SCALE GENOMIC DNA]</scope>
    <source>
        <strain evidence="1 2">7</strain>
    </source>
</reference>
<organism evidence="1 2">
    <name type="scientific">Apilactobacillus nanyangensis</name>
    <dbReference type="NCBI Taxonomy" id="2799579"/>
    <lineage>
        <taxon>Bacteria</taxon>
        <taxon>Bacillati</taxon>
        <taxon>Bacillota</taxon>
        <taxon>Bacilli</taxon>
        <taxon>Lactobacillales</taxon>
        <taxon>Lactobacillaceae</taxon>
        <taxon>Apilactobacillus</taxon>
    </lineage>
</organism>
<evidence type="ECO:0000313" key="2">
    <source>
        <dbReference type="Proteomes" id="UP001522816"/>
    </source>
</evidence>
<dbReference type="RefSeq" id="WP_248596933.1">
    <property type="nucleotide sequence ID" value="NZ_JAJIAR010000026.1"/>
</dbReference>
<keyword evidence="2" id="KW-1185">Reference proteome</keyword>
<name>A0ABT0HZ75_9LACO</name>
<gene>
    <name evidence="1" type="ORF">LNP10_06980</name>
</gene>
<proteinExistence type="predicted"/>